<dbReference type="InterPro" id="IPR020579">
    <property type="entry name" value="Exonuc_VII_lsu_C"/>
</dbReference>
<dbReference type="HAMAP" id="MF_00378">
    <property type="entry name" value="Exonuc_7_L"/>
    <property type="match status" value="1"/>
</dbReference>
<evidence type="ECO:0000313" key="4">
    <source>
        <dbReference type="Proteomes" id="UP000594569"/>
    </source>
</evidence>
<dbReference type="NCBIfam" id="TIGR00237">
    <property type="entry name" value="xseA"/>
    <property type="match status" value="1"/>
</dbReference>
<organism evidence="3 4">
    <name type="scientific">Streptococcus suis</name>
    <dbReference type="NCBI Taxonomy" id="1307"/>
    <lineage>
        <taxon>Bacteria</taxon>
        <taxon>Bacillati</taxon>
        <taxon>Bacillota</taxon>
        <taxon>Bacilli</taxon>
        <taxon>Lactobacillales</taxon>
        <taxon>Streptococcaceae</taxon>
        <taxon>Streptococcus</taxon>
    </lineage>
</organism>
<gene>
    <name evidence="1" type="primary">xseA</name>
    <name evidence="3" type="ORF">I5V48_08895</name>
</gene>
<comment type="subcellular location">
    <subcellularLocation>
        <location evidence="1 2">Cytoplasm</location>
    </subcellularLocation>
</comment>
<dbReference type="EMBL" id="CP065430">
    <property type="protein sequence ID" value="QPO26096.1"/>
    <property type="molecule type" value="Genomic_DNA"/>
</dbReference>
<dbReference type="GO" id="GO:0003676">
    <property type="term" value="F:nucleic acid binding"/>
    <property type="evidence" value="ECO:0007669"/>
    <property type="project" value="InterPro"/>
</dbReference>
<dbReference type="InterPro" id="IPR003753">
    <property type="entry name" value="Exonuc_VII_L"/>
</dbReference>
<protein>
    <recommendedName>
        <fullName evidence="1">Exodeoxyribonuclease 7 large subunit</fullName>
        <ecNumber evidence="1">3.1.11.6</ecNumber>
    </recommendedName>
    <alternativeName>
        <fullName evidence="1">Exodeoxyribonuclease VII large subunit</fullName>
        <shortName evidence="1">Exonuclease VII large subunit</shortName>
    </alternativeName>
</protein>
<dbReference type="GO" id="GO:0006308">
    <property type="term" value="P:DNA catabolic process"/>
    <property type="evidence" value="ECO:0007669"/>
    <property type="project" value="UniProtKB-UniRule"/>
</dbReference>
<keyword evidence="1" id="KW-0963">Cytoplasm</keyword>
<evidence type="ECO:0000313" key="3">
    <source>
        <dbReference type="EMBL" id="QPO26096.1"/>
    </source>
</evidence>
<comment type="catalytic activity">
    <reaction evidence="1 2">
        <text>Exonucleolytic cleavage in either 5'- to 3'- or 3'- to 5'-direction to yield nucleoside 5'-phosphates.</text>
        <dbReference type="EC" id="3.1.11.6"/>
    </reaction>
</comment>
<keyword evidence="1 2" id="KW-0269">Exonuclease</keyword>
<dbReference type="AlphaFoldDB" id="A0A0Z8DLP7"/>
<comment type="similarity">
    <text evidence="1 2">Belongs to the XseA family.</text>
</comment>
<dbReference type="InterPro" id="IPR025824">
    <property type="entry name" value="OB-fold_nuc-bd_dom"/>
</dbReference>
<keyword evidence="1 2" id="KW-0378">Hydrolase</keyword>
<dbReference type="RefSeq" id="WP_043027147.1">
    <property type="nucleotide sequence ID" value="NZ_CEDT01000004.1"/>
</dbReference>
<comment type="subunit">
    <text evidence="1">Heterooligomer composed of large and small subunits.</text>
</comment>
<dbReference type="GO" id="GO:0008855">
    <property type="term" value="F:exodeoxyribonuclease VII activity"/>
    <property type="evidence" value="ECO:0007669"/>
    <property type="project" value="UniProtKB-UniRule"/>
</dbReference>
<sequence>MVEYLSVSHLTKYLKLKFDRDPYLEKVYLTGQVSNFRKRPSHQYFSLKDDKAVIQATMWAGVYKNLGFELEEGMKINVIGRIQLYEPNGSYSIVIEKAEPDGIGALAIKFEQLKQALTQEGLFKEEFKQALPRFTKKIGVITSPSGAVIQDIITTVSRRFPGVEIVLYPTKVQGDGAAQEVVANIQRANERDDLDVLIVGRGGGSIEDLWAFNEEIVVRAIFESRIPIISSVGHETDTTLADFVADKRAATPTAAAELATPVTKADLLGYLNQQENRAYQAMTNRLKFLRGQLEKISQSVMFRQPERLYDGYLQKLDRLTNQLQTRMKEVYSQQKQASLLLNQRLQGLQLGRKVESFQERIIQQERLLKSNMANIYDNKMAKADKLIEALTMLDTSRIVARGYAMLLQDGRVLDSVETIQKGEHLTIQMKDGQLDVEVNHVQTDKNI</sequence>
<evidence type="ECO:0000256" key="1">
    <source>
        <dbReference type="HAMAP-Rule" id="MF_00378"/>
    </source>
</evidence>
<accession>A0A0Z8DLP7</accession>
<dbReference type="CDD" id="cd04489">
    <property type="entry name" value="ExoVII_LU_OBF"/>
    <property type="match status" value="1"/>
</dbReference>
<dbReference type="PANTHER" id="PTHR30008">
    <property type="entry name" value="EXODEOXYRIBONUCLEASE 7 LARGE SUBUNIT"/>
    <property type="match status" value="1"/>
</dbReference>
<name>A0A0Z8DLP7_STRSU</name>
<evidence type="ECO:0000256" key="2">
    <source>
        <dbReference type="RuleBase" id="RU004355"/>
    </source>
</evidence>
<dbReference type="EC" id="3.1.11.6" evidence="1"/>
<keyword evidence="1 2" id="KW-0540">Nuclease</keyword>
<proteinExistence type="inferred from homology"/>
<dbReference type="PANTHER" id="PTHR30008:SF0">
    <property type="entry name" value="EXODEOXYRIBONUCLEASE 7 LARGE SUBUNIT"/>
    <property type="match status" value="1"/>
</dbReference>
<dbReference type="GO" id="GO:0009318">
    <property type="term" value="C:exodeoxyribonuclease VII complex"/>
    <property type="evidence" value="ECO:0007669"/>
    <property type="project" value="UniProtKB-UniRule"/>
</dbReference>
<comment type="function">
    <text evidence="1">Bidirectionally degrades single-stranded DNA into large acid-insoluble oligonucleotides, which are then degraded further into small acid-soluble oligonucleotides.</text>
</comment>
<dbReference type="Pfam" id="PF02601">
    <property type="entry name" value="Exonuc_VII_L"/>
    <property type="match status" value="1"/>
</dbReference>
<reference evidence="3 4" key="1">
    <citation type="submission" date="2020-12" db="EMBL/GenBank/DDBJ databases">
        <title>Nonconservative transfer and diversity of a new family of integrative and conjugative elements associated with antibiotic resistance in zoonotic pathogen Streptococcus suis.</title>
        <authorList>
            <person name="Huang J."/>
        </authorList>
    </citation>
    <scope>NUCLEOTIDE SEQUENCE [LARGE SCALE GENOMIC DNA]</scope>
    <source>
        <strain evidence="3 4">YZDH1</strain>
    </source>
</reference>
<dbReference type="Pfam" id="PF13742">
    <property type="entry name" value="tRNA_anti_2"/>
    <property type="match status" value="1"/>
</dbReference>
<dbReference type="GO" id="GO:0005737">
    <property type="term" value="C:cytoplasm"/>
    <property type="evidence" value="ECO:0007669"/>
    <property type="project" value="UniProtKB-SubCell"/>
</dbReference>
<dbReference type="Proteomes" id="UP000594569">
    <property type="component" value="Chromosome"/>
</dbReference>